<dbReference type="OrthoDB" id="6434609at2759"/>
<dbReference type="Pfam" id="PF18701">
    <property type="entry name" value="DUF5641"/>
    <property type="match status" value="1"/>
</dbReference>
<comment type="caution">
    <text evidence="2">The sequence shown here is derived from an EMBL/GenBank/DDBJ whole genome shotgun (WGS) entry which is preliminary data.</text>
</comment>
<keyword evidence="3" id="KW-1185">Reference proteome</keyword>
<accession>A0A4Y2NBL8</accession>
<dbReference type="AlphaFoldDB" id="A0A4Y2NBL8"/>
<proteinExistence type="predicted"/>
<evidence type="ECO:0000313" key="3">
    <source>
        <dbReference type="Proteomes" id="UP000499080"/>
    </source>
</evidence>
<dbReference type="Proteomes" id="UP000499080">
    <property type="component" value="Unassembled WGS sequence"/>
</dbReference>
<organism evidence="2 3">
    <name type="scientific">Araneus ventricosus</name>
    <name type="common">Orbweaver spider</name>
    <name type="synonym">Epeira ventricosa</name>
    <dbReference type="NCBI Taxonomy" id="182803"/>
    <lineage>
        <taxon>Eukaryota</taxon>
        <taxon>Metazoa</taxon>
        <taxon>Ecdysozoa</taxon>
        <taxon>Arthropoda</taxon>
        <taxon>Chelicerata</taxon>
        <taxon>Arachnida</taxon>
        <taxon>Araneae</taxon>
        <taxon>Araneomorphae</taxon>
        <taxon>Entelegynae</taxon>
        <taxon>Araneoidea</taxon>
        <taxon>Araneidae</taxon>
        <taxon>Araneus</taxon>
    </lineage>
</organism>
<sequence length="131" mass="15229">MFVQDIKTLGVPECNAVDHFNLNKRAKYRLILQKKLRKRFRAEYLGAFLQRPENKRTAKIAVRDVFLIGADNIKHINWALGKVIEIVPGREGVTRLVKLQTARDELIRPIERLYPLDSRCGTDPQPRQNTH</sequence>
<protein>
    <recommendedName>
        <fullName evidence="1">DUF5641 domain-containing protein</fullName>
    </recommendedName>
</protein>
<reference evidence="2 3" key="1">
    <citation type="journal article" date="2019" name="Sci. Rep.">
        <title>Orb-weaving spider Araneus ventricosus genome elucidates the spidroin gene catalogue.</title>
        <authorList>
            <person name="Kono N."/>
            <person name="Nakamura H."/>
            <person name="Ohtoshi R."/>
            <person name="Moran D.A.P."/>
            <person name="Shinohara A."/>
            <person name="Yoshida Y."/>
            <person name="Fujiwara M."/>
            <person name="Mori M."/>
            <person name="Tomita M."/>
            <person name="Arakawa K."/>
        </authorList>
    </citation>
    <scope>NUCLEOTIDE SEQUENCE [LARGE SCALE GENOMIC DNA]</scope>
</reference>
<dbReference type="InterPro" id="IPR040676">
    <property type="entry name" value="DUF5641"/>
</dbReference>
<name>A0A4Y2NBL8_ARAVE</name>
<gene>
    <name evidence="2" type="ORF">AVEN_2893_1</name>
</gene>
<dbReference type="EMBL" id="BGPR01008664">
    <property type="protein sequence ID" value="GBN35216.1"/>
    <property type="molecule type" value="Genomic_DNA"/>
</dbReference>
<evidence type="ECO:0000313" key="2">
    <source>
        <dbReference type="EMBL" id="GBN35216.1"/>
    </source>
</evidence>
<evidence type="ECO:0000259" key="1">
    <source>
        <dbReference type="Pfam" id="PF18701"/>
    </source>
</evidence>
<feature type="domain" description="DUF5641" evidence="1">
    <location>
        <begin position="33"/>
        <end position="116"/>
    </location>
</feature>